<evidence type="ECO:0000313" key="3">
    <source>
        <dbReference type="Proteomes" id="UP001164459"/>
    </source>
</evidence>
<dbReference type="Proteomes" id="UP001164459">
    <property type="component" value="Chromosome"/>
</dbReference>
<dbReference type="Gene3D" id="3.75.10.10">
    <property type="entry name" value="L-arginine/glycine Amidinotransferase, Chain A"/>
    <property type="match status" value="1"/>
</dbReference>
<reference evidence="2" key="1">
    <citation type="submission" date="2022-11" db="EMBL/GenBank/DDBJ databases">
        <title>Minimal conservation of predation-associated metabolite biosynthetic gene clusters underscores biosynthetic potential of Myxococcota including descriptions for ten novel species: Archangium lansinium sp. nov., Myxococcus landrumus sp. nov., Nannocystis bai.</title>
        <authorList>
            <person name="Ahearne A."/>
            <person name="Stevens C."/>
            <person name="Dowd S."/>
        </authorList>
    </citation>
    <scope>NUCLEOTIDE SEQUENCE</scope>
    <source>
        <strain evidence="2">Fl3</strain>
    </source>
</reference>
<keyword evidence="3" id="KW-1185">Reference proteome</keyword>
<dbReference type="PANTHER" id="PTHR31377">
    <property type="entry name" value="AGMATINE DEIMINASE-RELATED"/>
    <property type="match status" value="1"/>
</dbReference>
<dbReference type="RefSeq" id="WP_269034654.1">
    <property type="nucleotide sequence ID" value="NZ_CP114040.1"/>
</dbReference>
<name>A0ABY7GZL9_9BACT</name>
<evidence type="ECO:0000313" key="2">
    <source>
        <dbReference type="EMBL" id="WAS92305.1"/>
    </source>
</evidence>
<dbReference type="Pfam" id="PF04371">
    <property type="entry name" value="PAD_porph"/>
    <property type="match status" value="1"/>
</dbReference>
<proteinExistence type="predicted"/>
<protein>
    <submittedName>
        <fullName evidence="2">Agmatine deiminase family protein</fullName>
    </submittedName>
</protein>
<dbReference type="InterPro" id="IPR007466">
    <property type="entry name" value="Peptidyl-Arg-deiminase_porph"/>
</dbReference>
<sequence>MVEETRVLPAEWAPQAGVLLTWPHAGSDWGPTLRAVEPVFVEIARQVALREVVVIACHDAALAGHVRGLLRRAGVDDARAVLHAVACDDTWARDHGPLTVMVDGAPRVLDFVFNGWGGKFAAAQDDVIPQRLHALGAFGAAPLEIVPLVLEGGSVESDGAGTILTTERCLLSDHRSGLDAPAIEAALRRHLGASRVLWLRRGWLEGDDTDGHIDTLARFCDARTIAYQSCTDRADSHWEELQAMAAELAALRTLAGEPYELVPLPWPRPRFDVGGERRLPATYANFLVIDGAVLVPTYADPADEEALARIAGAFPGREVVGVDCLPLIEQGGSLHCLTMQLPRPLVVGPTTAG</sequence>
<accession>A0ABY7GZL9</accession>
<evidence type="ECO:0000256" key="1">
    <source>
        <dbReference type="ARBA" id="ARBA00022801"/>
    </source>
</evidence>
<dbReference type="SUPFAM" id="SSF55909">
    <property type="entry name" value="Pentein"/>
    <property type="match status" value="1"/>
</dbReference>
<organism evidence="2 3">
    <name type="scientific">Nannocystis punicea</name>
    <dbReference type="NCBI Taxonomy" id="2995304"/>
    <lineage>
        <taxon>Bacteria</taxon>
        <taxon>Pseudomonadati</taxon>
        <taxon>Myxococcota</taxon>
        <taxon>Polyangia</taxon>
        <taxon>Nannocystales</taxon>
        <taxon>Nannocystaceae</taxon>
        <taxon>Nannocystis</taxon>
    </lineage>
</organism>
<dbReference type="PANTHER" id="PTHR31377:SF0">
    <property type="entry name" value="AGMATINE DEIMINASE-RELATED"/>
    <property type="match status" value="1"/>
</dbReference>
<keyword evidence="1" id="KW-0378">Hydrolase</keyword>
<gene>
    <name evidence="2" type="ORF">O0S08_39510</name>
</gene>
<dbReference type="EMBL" id="CP114040">
    <property type="protein sequence ID" value="WAS92305.1"/>
    <property type="molecule type" value="Genomic_DNA"/>
</dbReference>